<dbReference type="EMBL" id="DF236958">
    <property type="protein sequence ID" value="GAQ78162.1"/>
    <property type="molecule type" value="Genomic_DNA"/>
</dbReference>
<comment type="similarity">
    <text evidence="2">Belongs to the GINS3/PSF3 family.</text>
</comment>
<keyword evidence="3" id="KW-0235">DNA replication</keyword>
<evidence type="ECO:0000256" key="3">
    <source>
        <dbReference type="ARBA" id="ARBA00022705"/>
    </source>
</evidence>
<dbReference type="Gene3D" id="1.20.58.2050">
    <property type="match status" value="1"/>
</dbReference>
<evidence type="ECO:0000256" key="2">
    <source>
        <dbReference type="ARBA" id="ARBA00006343"/>
    </source>
</evidence>
<organism evidence="7 8">
    <name type="scientific">Klebsormidium nitens</name>
    <name type="common">Green alga</name>
    <name type="synonym">Ulothrix nitens</name>
    <dbReference type="NCBI Taxonomy" id="105231"/>
    <lineage>
        <taxon>Eukaryota</taxon>
        <taxon>Viridiplantae</taxon>
        <taxon>Streptophyta</taxon>
        <taxon>Klebsormidiophyceae</taxon>
        <taxon>Klebsormidiales</taxon>
        <taxon>Klebsormidiaceae</taxon>
        <taxon>Klebsormidium</taxon>
    </lineage>
</organism>
<dbReference type="OrthoDB" id="10251744at2759"/>
<dbReference type="Proteomes" id="UP000054558">
    <property type="component" value="Unassembled WGS sequence"/>
</dbReference>
<evidence type="ECO:0000259" key="5">
    <source>
        <dbReference type="Pfam" id="PF05916"/>
    </source>
</evidence>
<evidence type="ECO:0000259" key="6">
    <source>
        <dbReference type="Pfam" id="PF22466"/>
    </source>
</evidence>
<dbReference type="InterPro" id="IPR021151">
    <property type="entry name" value="GINS_A"/>
</dbReference>
<dbReference type="OMA" id="IYKEGWR"/>
<dbReference type="InterPro" id="IPR036224">
    <property type="entry name" value="GINS_bundle-like_dom_sf"/>
</dbReference>
<dbReference type="PANTHER" id="PTHR22768">
    <property type="entry name" value="DNA REPLICATION COMPLEX GINS PROTEIN PSF3"/>
    <property type="match status" value="1"/>
</dbReference>
<dbReference type="CDD" id="cd21693">
    <property type="entry name" value="GINS_B_Psf3"/>
    <property type="match status" value="1"/>
</dbReference>
<feature type="domain" description="GINS subunit" evidence="5">
    <location>
        <begin position="78"/>
        <end position="174"/>
    </location>
</feature>
<dbReference type="SUPFAM" id="SSF158573">
    <property type="entry name" value="GINS helical bundle-like"/>
    <property type="match status" value="1"/>
</dbReference>
<evidence type="ECO:0000256" key="1">
    <source>
        <dbReference type="ARBA" id="ARBA00004123"/>
    </source>
</evidence>
<dbReference type="Pfam" id="PF22466">
    <property type="entry name" value="PSF3_N"/>
    <property type="match status" value="1"/>
</dbReference>
<dbReference type="Pfam" id="PF05916">
    <property type="entry name" value="Sld5"/>
    <property type="match status" value="1"/>
</dbReference>
<evidence type="ECO:0000256" key="4">
    <source>
        <dbReference type="ARBA" id="ARBA00023242"/>
    </source>
</evidence>
<proteinExistence type="inferred from homology"/>
<feature type="domain" description="DNA replication complex GINS protein PSF3 N-terminal" evidence="6">
    <location>
        <begin position="11"/>
        <end position="61"/>
    </location>
</feature>
<comment type="subcellular location">
    <subcellularLocation>
        <location evidence="1">Nucleus</location>
    </subcellularLocation>
</comment>
<dbReference type="AlphaFoldDB" id="A0A1Y1HKK9"/>
<dbReference type="InterPro" id="IPR038437">
    <property type="entry name" value="GINS_Psf3_sf"/>
</dbReference>
<accession>A0A1Y1HKK9</accession>
<dbReference type="SUPFAM" id="SSF160059">
    <property type="entry name" value="PriA/YqbF domain"/>
    <property type="match status" value="1"/>
</dbReference>
<dbReference type="GO" id="GO:0000811">
    <property type="term" value="C:GINS complex"/>
    <property type="evidence" value="ECO:0000318"/>
    <property type="project" value="GO_Central"/>
</dbReference>
<dbReference type="PANTHER" id="PTHR22768:SF0">
    <property type="entry name" value="DNA REPLICATION COMPLEX GINS PROTEIN PSF3"/>
    <property type="match status" value="1"/>
</dbReference>
<name>A0A1Y1HKK9_KLENI</name>
<keyword evidence="8" id="KW-1185">Reference proteome</keyword>
<keyword evidence="4" id="KW-0539">Nucleus</keyword>
<reference evidence="7 8" key="1">
    <citation type="journal article" date="2014" name="Nat. Commun.">
        <title>Klebsormidium flaccidum genome reveals primary factors for plant terrestrial adaptation.</title>
        <authorList>
            <person name="Hori K."/>
            <person name="Maruyama F."/>
            <person name="Fujisawa T."/>
            <person name="Togashi T."/>
            <person name="Yamamoto N."/>
            <person name="Seo M."/>
            <person name="Sato S."/>
            <person name="Yamada T."/>
            <person name="Mori H."/>
            <person name="Tajima N."/>
            <person name="Moriyama T."/>
            <person name="Ikeuchi M."/>
            <person name="Watanabe M."/>
            <person name="Wada H."/>
            <person name="Kobayashi K."/>
            <person name="Saito M."/>
            <person name="Masuda T."/>
            <person name="Sasaki-Sekimoto Y."/>
            <person name="Mashiguchi K."/>
            <person name="Awai K."/>
            <person name="Shimojima M."/>
            <person name="Masuda S."/>
            <person name="Iwai M."/>
            <person name="Nobusawa T."/>
            <person name="Narise T."/>
            <person name="Kondo S."/>
            <person name="Saito H."/>
            <person name="Sato R."/>
            <person name="Murakawa M."/>
            <person name="Ihara Y."/>
            <person name="Oshima-Yamada Y."/>
            <person name="Ohtaka K."/>
            <person name="Satoh M."/>
            <person name="Sonobe K."/>
            <person name="Ishii M."/>
            <person name="Ohtani R."/>
            <person name="Kanamori-Sato M."/>
            <person name="Honoki R."/>
            <person name="Miyazaki D."/>
            <person name="Mochizuki H."/>
            <person name="Umetsu J."/>
            <person name="Higashi K."/>
            <person name="Shibata D."/>
            <person name="Kamiya Y."/>
            <person name="Sato N."/>
            <person name="Nakamura Y."/>
            <person name="Tabata S."/>
            <person name="Ida S."/>
            <person name="Kurokawa K."/>
            <person name="Ohta H."/>
        </authorList>
    </citation>
    <scope>NUCLEOTIDE SEQUENCE [LARGE SCALE GENOMIC DNA]</scope>
    <source>
        <strain evidence="7 8">NIES-2285</strain>
    </source>
</reference>
<dbReference type="InterPro" id="IPR055221">
    <property type="entry name" value="PSF3_N"/>
</dbReference>
<evidence type="ECO:0000313" key="8">
    <source>
        <dbReference type="Proteomes" id="UP000054558"/>
    </source>
</evidence>
<evidence type="ECO:0000313" key="7">
    <source>
        <dbReference type="EMBL" id="GAQ78162.1"/>
    </source>
</evidence>
<dbReference type="CDD" id="cd11713">
    <property type="entry name" value="GINS_A_psf3"/>
    <property type="match status" value="1"/>
</dbReference>
<dbReference type="GO" id="GO:0006260">
    <property type="term" value="P:DNA replication"/>
    <property type="evidence" value="ECO:0007669"/>
    <property type="project" value="UniProtKB-KW"/>
</dbReference>
<protein>
    <submittedName>
        <fullName evidence="7">Uncharacterized protein</fullName>
    </submittedName>
</protein>
<dbReference type="STRING" id="105231.A0A1Y1HKK9"/>
<sequence>MGASAIGADYFDLEAILAEEERVPVLFLTSVTGVGRALDPSCDDDDLAEGVKVDLPQWLTKGQLSEKRFVEVRTPKCFNERVKKDIQADPGVVNLRERSAFFYAFGRSLCRILDNNAELADFLLITFRGRYKDLLLQSHFAPDEDVQALKRIMTREEIRIFEAGRQSMQSFTQWRQRKDSIYNMAPILGKKRKR</sequence>
<dbReference type="InterPro" id="IPR010492">
    <property type="entry name" value="GINS_Psf3"/>
</dbReference>
<gene>
    <name evidence="7" type="ORF">KFL_000090080</name>
</gene>